<keyword evidence="3" id="KW-0809">Transit peptide</keyword>
<evidence type="ECO:0000256" key="11">
    <source>
        <dbReference type="ARBA" id="ARBA00047972"/>
    </source>
</evidence>
<evidence type="ECO:0000256" key="3">
    <source>
        <dbReference type="ARBA" id="ARBA00022946"/>
    </source>
</evidence>
<dbReference type="AlphaFoldDB" id="A0AA86GKD9"/>
<keyword evidence="13" id="KW-0012">Acyltransferase</keyword>
<evidence type="ECO:0000313" key="14">
    <source>
        <dbReference type="Proteomes" id="UP000058599"/>
    </source>
</evidence>
<dbReference type="InterPro" id="IPR052382">
    <property type="entry name" value="ABHD10_acyl-thioesterase"/>
</dbReference>
<proteinExistence type="predicted"/>
<dbReference type="SUPFAM" id="SSF53474">
    <property type="entry name" value="alpha/beta-Hydrolases"/>
    <property type="match status" value="1"/>
</dbReference>
<evidence type="ECO:0000256" key="7">
    <source>
        <dbReference type="ARBA" id="ARBA00042645"/>
    </source>
</evidence>
<evidence type="ECO:0000256" key="9">
    <source>
        <dbReference type="ARBA" id="ARBA00046047"/>
    </source>
</evidence>
<dbReference type="InterPro" id="IPR000073">
    <property type="entry name" value="AB_hydrolase_1"/>
</dbReference>
<dbReference type="InterPro" id="IPR029058">
    <property type="entry name" value="AB_hydrolase_fold"/>
</dbReference>
<evidence type="ECO:0000256" key="8">
    <source>
        <dbReference type="ARBA" id="ARBA00042704"/>
    </source>
</evidence>
<keyword evidence="13" id="KW-0808">Transferase</keyword>
<keyword evidence="2 13" id="KW-0378">Hydrolase</keyword>
<dbReference type="RefSeq" id="WP_067181938.1">
    <property type="nucleotide sequence ID" value="NZ_CP012199.1"/>
</dbReference>
<evidence type="ECO:0000259" key="12">
    <source>
        <dbReference type="Pfam" id="PF12697"/>
    </source>
</evidence>
<dbReference type="GO" id="GO:0016746">
    <property type="term" value="F:acyltransferase activity"/>
    <property type="evidence" value="ECO:0007669"/>
    <property type="project" value="UniProtKB-KW"/>
</dbReference>
<protein>
    <recommendedName>
        <fullName evidence="5">Palmitoyl-protein thioesterase ABHD10, mitochondrial</fullName>
        <ecNumber evidence="4">3.1.1.93</ecNumber>
        <ecNumber evidence="1">3.1.2.22</ecNumber>
    </recommendedName>
    <alternativeName>
        <fullName evidence="7">Acyl-protein thioesterase ABHD10</fullName>
    </alternativeName>
    <alternativeName>
        <fullName evidence="8">Alpha/beta hydrolase domain-containing protein 10</fullName>
    </alternativeName>
    <alternativeName>
        <fullName evidence="6">Mycophenolic acid acyl-glucuronide esterase, mitochondrial</fullName>
    </alternativeName>
</protein>
<comment type="catalytic activity">
    <reaction evidence="11">
        <text>mycophenolic acid O-acyl-beta-D-glucuronide + H2O = mycophenolate + D-glucuronate + H(+)</text>
        <dbReference type="Rhea" id="RHEA:34179"/>
        <dbReference type="ChEBI" id="CHEBI:15377"/>
        <dbReference type="ChEBI" id="CHEBI:15378"/>
        <dbReference type="ChEBI" id="CHEBI:58720"/>
        <dbReference type="ChEBI" id="CHEBI:62932"/>
        <dbReference type="ChEBI" id="CHEBI:66982"/>
        <dbReference type="EC" id="3.1.1.93"/>
    </reaction>
    <physiologicalReaction direction="left-to-right" evidence="11">
        <dbReference type="Rhea" id="RHEA:34180"/>
    </physiologicalReaction>
</comment>
<dbReference type="Proteomes" id="UP000058599">
    <property type="component" value="Chromosome"/>
</dbReference>
<comment type="function">
    <text evidence="9">Acts as an acyl-protein thioesterase that hydrolyzes fatty acids from acylated residues in proteins. Regulates the mitochondrial S-depalmitoylation of the nucleophilic active site residue of peroxiredoxin-5/PRDX5, a key antioxidant protein, therefore modulating mitochondrial antioxidant ability. Also catalyzes the deglucuronidation of mycophenolic acid acyl-glucuronide, an active metabolite of the immunosuppressant drug mycophenolate.</text>
</comment>
<accession>A0AA86GKD9</accession>
<name>A0AA86GKD9_9SPHN</name>
<feature type="domain" description="AB hydrolase-1" evidence="12">
    <location>
        <begin position="41"/>
        <end position="243"/>
    </location>
</feature>
<sequence>MERQQFPPLPVSGTAAAPAWLDRPGRPRLAYRHVTGAGPTIVFLPGYMSDMAGGKATALLAWAAAEGRACLLLDYAGCGLSEGQFAEQTLLDWRGDVLDLIDAKVEGRVLLVGSSMGGWLMLLTALALTQRDGPRRIAGLVGIAAAPDFTEWGFSDAEKAIIRTEGALIEDTPYGDQPYVTTRALFESGEANRLLDGTIPLTCPVRLLHGQEDGDVPPDISLRLAAALASDDVQVTLVKGGDHRLSRDGDIALLIDTVARFAAHPA</sequence>
<dbReference type="GO" id="GO:0004553">
    <property type="term" value="F:hydrolase activity, hydrolyzing O-glycosyl compounds"/>
    <property type="evidence" value="ECO:0007669"/>
    <property type="project" value="TreeGrafter"/>
</dbReference>
<reference evidence="13 14" key="1">
    <citation type="journal article" date="2016" name="BMC Genomics">
        <title>Genomic analysis of the nitrate-respiring Sphingopyxis granuli (formerly Sphingomonas macrogoltabida) strain TFA.</title>
        <authorList>
            <person name="Garcia-Romero I."/>
            <person name="Perez-Pulido A.J."/>
            <person name="Gonzalez-Flores Y.E."/>
            <person name="Reyes-Ramirez F."/>
            <person name="Santero E."/>
            <person name="Floriano B."/>
        </authorList>
    </citation>
    <scope>NUCLEOTIDE SEQUENCE [LARGE SCALE GENOMIC DNA]</scope>
    <source>
        <strain evidence="13 14">TFA</strain>
    </source>
</reference>
<dbReference type="EC" id="3.1.2.22" evidence="1"/>
<dbReference type="PANTHER" id="PTHR16138:SF7">
    <property type="entry name" value="PALMITOYL-PROTEIN THIOESTERASE ABHD10, MITOCHONDRIAL"/>
    <property type="match status" value="1"/>
</dbReference>
<organism evidence="13 14">
    <name type="scientific">Sphingopyxis granuli</name>
    <dbReference type="NCBI Taxonomy" id="267128"/>
    <lineage>
        <taxon>Bacteria</taxon>
        <taxon>Pseudomonadati</taxon>
        <taxon>Pseudomonadota</taxon>
        <taxon>Alphaproteobacteria</taxon>
        <taxon>Sphingomonadales</taxon>
        <taxon>Sphingomonadaceae</taxon>
        <taxon>Sphingopyxis</taxon>
    </lineage>
</organism>
<dbReference type="GO" id="GO:0008474">
    <property type="term" value="F:palmitoyl-(protein) hydrolase activity"/>
    <property type="evidence" value="ECO:0007669"/>
    <property type="project" value="UniProtKB-EC"/>
</dbReference>
<comment type="catalytic activity">
    <reaction evidence="10">
        <text>S-hexadecanoyl-L-cysteinyl-[protein] + H2O = L-cysteinyl-[protein] + hexadecanoate + H(+)</text>
        <dbReference type="Rhea" id="RHEA:19233"/>
        <dbReference type="Rhea" id="RHEA-COMP:10131"/>
        <dbReference type="Rhea" id="RHEA-COMP:11032"/>
        <dbReference type="ChEBI" id="CHEBI:7896"/>
        <dbReference type="ChEBI" id="CHEBI:15377"/>
        <dbReference type="ChEBI" id="CHEBI:15378"/>
        <dbReference type="ChEBI" id="CHEBI:29950"/>
        <dbReference type="ChEBI" id="CHEBI:74151"/>
        <dbReference type="EC" id="3.1.2.22"/>
    </reaction>
    <physiologicalReaction direction="left-to-right" evidence="10">
        <dbReference type="Rhea" id="RHEA:19234"/>
    </physiologicalReaction>
</comment>
<evidence type="ECO:0000313" key="13">
    <source>
        <dbReference type="EMBL" id="AMG73771.1"/>
    </source>
</evidence>
<dbReference type="EMBL" id="CP012199">
    <property type="protein sequence ID" value="AMG73771.1"/>
    <property type="molecule type" value="Genomic_DNA"/>
</dbReference>
<evidence type="ECO:0000256" key="2">
    <source>
        <dbReference type="ARBA" id="ARBA00022801"/>
    </source>
</evidence>
<evidence type="ECO:0000256" key="1">
    <source>
        <dbReference type="ARBA" id="ARBA00012423"/>
    </source>
</evidence>
<dbReference type="GO" id="GO:0102390">
    <property type="term" value="F:mycophenolic acid acyl-glucuronide esterase activity"/>
    <property type="evidence" value="ECO:0007669"/>
    <property type="project" value="UniProtKB-EC"/>
</dbReference>
<evidence type="ECO:0000256" key="4">
    <source>
        <dbReference type="ARBA" id="ARBA00039132"/>
    </source>
</evidence>
<dbReference type="EC" id="3.1.1.93" evidence="4"/>
<dbReference type="Gene3D" id="3.40.50.1820">
    <property type="entry name" value="alpha/beta hydrolase"/>
    <property type="match status" value="1"/>
</dbReference>
<gene>
    <name evidence="13" type="ORF">SGRAN_1382</name>
</gene>
<dbReference type="Pfam" id="PF12697">
    <property type="entry name" value="Abhydrolase_6"/>
    <property type="match status" value="1"/>
</dbReference>
<dbReference type="KEGG" id="sgi:SGRAN_1382"/>
<keyword evidence="14" id="KW-1185">Reference proteome</keyword>
<dbReference type="PANTHER" id="PTHR16138">
    <property type="entry name" value="MYCOPHENOLIC ACID ACYL-GLUCURONIDE ESTERASE, MITOCHONDRIAL"/>
    <property type="match status" value="1"/>
</dbReference>
<evidence type="ECO:0000256" key="10">
    <source>
        <dbReference type="ARBA" id="ARBA00047409"/>
    </source>
</evidence>
<evidence type="ECO:0000256" key="5">
    <source>
        <dbReference type="ARBA" id="ARBA00039314"/>
    </source>
</evidence>
<evidence type="ECO:0000256" key="6">
    <source>
        <dbReference type="ARBA" id="ARBA00041520"/>
    </source>
</evidence>